<sequence length="232" mass="26588">MEGEESIVVYGMWASPFSNRVELALKVKGIPYVYVEEDLLNKSQMLLKYNPVYKKIPVLVHNGKPIIESLIILEYIEDTWRNSGPKLLPDDPLQKALVRIWVDFIHHQFNENMKTLVKTERETQKKVLDKIHELLKVLDEGLKGFYPNGTTNICNENLGLLDIVGASVFCPIKATEDLFGLKIIDPEKTPLVYSWVESLKGLSHVKETIPPYDKLLQIVSYYKQKNLNFSAA</sequence>
<dbReference type="Gene3D" id="3.40.30.10">
    <property type="entry name" value="Glutaredoxin"/>
    <property type="match status" value="1"/>
</dbReference>
<dbReference type="RefSeq" id="XP_015886098.3">
    <property type="nucleotide sequence ID" value="XM_016030612.4"/>
</dbReference>
<keyword evidence="3" id="KW-0963">Cytoplasm</keyword>
<dbReference type="Proteomes" id="UP001652623">
    <property type="component" value="Chromosome 5"/>
</dbReference>
<dbReference type="InterPro" id="IPR036249">
    <property type="entry name" value="Thioredoxin-like_sf"/>
</dbReference>
<dbReference type="SUPFAM" id="SSF52833">
    <property type="entry name" value="Thioredoxin-like"/>
    <property type="match status" value="1"/>
</dbReference>
<dbReference type="SUPFAM" id="SSF47616">
    <property type="entry name" value="GST C-terminal domain-like"/>
    <property type="match status" value="1"/>
</dbReference>
<evidence type="ECO:0000256" key="3">
    <source>
        <dbReference type="RuleBase" id="RU369102"/>
    </source>
</evidence>
<evidence type="ECO:0000313" key="7">
    <source>
        <dbReference type="RefSeq" id="XP_015886098.3"/>
    </source>
</evidence>
<dbReference type="SFLD" id="SFLDS00019">
    <property type="entry name" value="Glutathione_Transferase_(cytos"/>
    <property type="match status" value="1"/>
</dbReference>
<dbReference type="InterPro" id="IPR036282">
    <property type="entry name" value="Glutathione-S-Trfase_C_sf"/>
</dbReference>
<dbReference type="GO" id="GO:0006749">
    <property type="term" value="P:glutathione metabolic process"/>
    <property type="evidence" value="ECO:0007669"/>
    <property type="project" value="InterPro"/>
</dbReference>
<dbReference type="Pfam" id="PF02798">
    <property type="entry name" value="GST_N"/>
    <property type="match status" value="1"/>
</dbReference>
<dbReference type="PROSITE" id="PS50405">
    <property type="entry name" value="GST_CTER"/>
    <property type="match status" value="1"/>
</dbReference>
<dbReference type="InterPro" id="IPR045073">
    <property type="entry name" value="Omega/Tau-like"/>
</dbReference>
<evidence type="ECO:0000256" key="1">
    <source>
        <dbReference type="ARBA" id="ARBA00022679"/>
    </source>
</evidence>
<comment type="function">
    <text evidence="3">Is involved in the conjugation of reduced glutathione to a wide number of exogenous and endogenous hydrophobic electrophiles.</text>
</comment>
<dbReference type="CDD" id="cd03058">
    <property type="entry name" value="GST_N_Tau"/>
    <property type="match status" value="1"/>
</dbReference>
<accession>A0A6P4A091</accession>
<dbReference type="GO" id="GO:0004364">
    <property type="term" value="F:glutathione transferase activity"/>
    <property type="evidence" value="ECO:0007669"/>
    <property type="project" value="UniProtKB-UniRule"/>
</dbReference>
<keyword evidence="6" id="KW-1185">Reference proteome</keyword>
<dbReference type="Gene3D" id="1.20.1050.10">
    <property type="match status" value="1"/>
</dbReference>
<dbReference type="PROSITE" id="PS50404">
    <property type="entry name" value="GST_NTER"/>
    <property type="match status" value="1"/>
</dbReference>
<comment type="catalytic activity">
    <reaction evidence="2 3">
        <text>RX + glutathione = an S-substituted glutathione + a halide anion + H(+)</text>
        <dbReference type="Rhea" id="RHEA:16437"/>
        <dbReference type="ChEBI" id="CHEBI:15378"/>
        <dbReference type="ChEBI" id="CHEBI:16042"/>
        <dbReference type="ChEBI" id="CHEBI:17792"/>
        <dbReference type="ChEBI" id="CHEBI:57925"/>
        <dbReference type="ChEBI" id="CHEBI:90779"/>
        <dbReference type="EC" id="2.5.1.18"/>
    </reaction>
</comment>
<reference evidence="7" key="1">
    <citation type="submission" date="2025-08" db="UniProtKB">
        <authorList>
            <consortium name="RefSeq"/>
        </authorList>
    </citation>
    <scope>IDENTIFICATION</scope>
    <source>
        <tissue evidence="7">Seedling</tissue>
    </source>
</reference>
<dbReference type="CDD" id="cd03185">
    <property type="entry name" value="GST_C_Tau"/>
    <property type="match status" value="1"/>
</dbReference>
<dbReference type="PANTHER" id="PTHR11260:SF784">
    <property type="entry name" value="GLUTATHIONE S-TRANSFERASE"/>
    <property type="match status" value="1"/>
</dbReference>
<dbReference type="InterPro" id="IPR004045">
    <property type="entry name" value="Glutathione_S-Trfase_N"/>
</dbReference>
<dbReference type="GeneID" id="107421383"/>
<proteinExistence type="inferred from homology"/>
<evidence type="ECO:0000313" key="6">
    <source>
        <dbReference type="Proteomes" id="UP001652623"/>
    </source>
</evidence>
<dbReference type="InParanoid" id="A0A6P4A091"/>
<evidence type="ECO:0000259" key="5">
    <source>
        <dbReference type="PROSITE" id="PS50405"/>
    </source>
</evidence>
<comment type="subcellular location">
    <subcellularLocation>
        <location evidence="3">Cytoplasm</location>
        <location evidence="3">Cytosol</location>
    </subcellularLocation>
</comment>
<feature type="domain" description="GST C-terminal" evidence="5">
    <location>
        <begin position="91"/>
        <end position="222"/>
    </location>
</feature>
<dbReference type="InterPro" id="IPR010987">
    <property type="entry name" value="Glutathione-S-Trfase_C-like"/>
</dbReference>
<gene>
    <name evidence="7" type="primary">LOC107421383</name>
</gene>
<dbReference type="InterPro" id="IPR040079">
    <property type="entry name" value="Glutathione_S-Trfase"/>
</dbReference>
<keyword evidence="1 3" id="KW-0808">Transferase</keyword>
<dbReference type="EC" id="2.5.1.18" evidence="3"/>
<dbReference type="SFLD" id="SFLDG00358">
    <property type="entry name" value="Main_(cytGST)"/>
    <property type="match status" value="1"/>
</dbReference>
<protein>
    <recommendedName>
        <fullName evidence="3">Glutathione S-transferase</fullName>
        <ecNumber evidence="3">2.5.1.18</ecNumber>
    </recommendedName>
</protein>
<dbReference type="GO" id="GO:0005829">
    <property type="term" value="C:cytosol"/>
    <property type="evidence" value="ECO:0007669"/>
    <property type="project" value="UniProtKB-SubCell"/>
</dbReference>
<dbReference type="PANTHER" id="PTHR11260">
    <property type="entry name" value="GLUTATHIONE S-TRANSFERASE, GST, SUPERFAMILY, GST DOMAIN CONTAINING"/>
    <property type="match status" value="1"/>
</dbReference>
<comment type="similarity">
    <text evidence="3">Belongs to the GST superfamily.</text>
</comment>
<dbReference type="InterPro" id="IPR045074">
    <property type="entry name" value="GST_C_Tau"/>
</dbReference>
<dbReference type="SFLD" id="SFLDG01152">
    <property type="entry name" value="Main.3:_Omega-_and_Tau-like"/>
    <property type="match status" value="1"/>
</dbReference>
<feature type="domain" description="GST N-terminal" evidence="4">
    <location>
        <begin position="5"/>
        <end position="84"/>
    </location>
</feature>
<name>A0A6P4A091_ZIZJJ</name>
<evidence type="ECO:0000259" key="4">
    <source>
        <dbReference type="PROSITE" id="PS50404"/>
    </source>
</evidence>
<dbReference type="AlphaFoldDB" id="A0A6P4A091"/>
<organism evidence="6 7">
    <name type="scientific">Ziziphus jujuba</name>
    <name type="common">Chinese jujube</name>
    <name type="synonym">Ziziphus sativa</name>
    <dbReference type="NCBI Taxonomy" id="326968"/>
    <lineage>
        <taxon>Eukaryota</taxon>
        <taxon>Viridiplantae</taxon>
        <taxon>Streptophyta</taxon>
        <taxon>Embryophyta</taxon>
        <taxon>Tracheophyta</taxon>
        <taxon>Spermatophyta</taxon>
        <taxon>Magnoliopsida</taxon>
        <taxon>eudicotyledons</taxon>
        <taxon>Gunneridae</taxon>
        <taxon>Pentapetalae</taxon>
        <taxon>rosids</taxon>
        <taxon>fabids</taxon>
        <taxon>Rosales</taxon>
        <taxon>Rhamnaceae</taxon>
        <taxon>Paliureae</taxon>
        <taxon>Ziziphus</taxon>
    </lineage>
</organism>
<dbReference type="KEGG" id="zju:107421383"/>
<evidence type="ECO:0000256" key="2">
    <source>
        <dbReference type="ARBA" id="ARBA00047960"/>
    </source>
</evidence>
<dbReference type="FunCoup" id="A0A6P4A091">
    <property type="interactions" value="103"/>
</dbReference>